<dbReference type="Proteomes" id="UP000034606">
    <property type="component" value="Unassembled WGS sequence"/>
</dbReference>
<keyword evidence="6" id="KW-0472">Membrane</keyword>
<evidence type="ECO:0000313" key="8">
    <source>
        <dbReference type="EMBL" id="KKP97263.1"/>
    </source>
</evidence>
<accession>A0A0G0DVL5</accession>
<comment type="catalytic activity">
    <reaction evidence="1">
        <text>ATP + protein L-histidine = ADP + protein N-phospho-L-histidine.</text>
        <dbReference type="EC" id="2.7.13.3"/>
    </reaction>
</comment>
<feature type="transmembrane region" description="Helical" evidence="6">
    <location>
        <begin position="6"/>
        <end position="28"/>
    </location>
</feature>
<proteinExistence type="predicted"/>
<dbReference type="EC" id="2.7.13.3" evidence="2"/>
<dbReference type="PANTHER" id="PTHR43547">
    <property type="entry name" value="TWO-COMPONENT HISTIDINE KINASE"/>
    <property type="match status" value="1"/>
</dbReference>
<dbReference type="Gene3D" id="1.10.287.130">
    <property type="match status" value="1"/>
</dbReference>
<protein>
    <recommendedName>
        <fullName evidence="2">histidine kinase</fullName>
        <ecNumber evidence="2">2.7.13.3</ecNumber>
    </recommendedName>
</protein>
<name>A0A0G0DVL5_9BACT</name>
<feature type="transmembrane region" description="Helical" evidence="6">
    <location>
        <begin position="69"/>
        <end position="92"/>
    </location>
</feature>
<dbReference type="SMART" id="SM00387">
    <property type="entry name" value="HATPase_c"/>
    <property type="match status" value="1"/>
</dbReference>
<evidence type="ECO:0000256" key="3">
    <source>
        <dbReference type="ARBA" id="ARBA00022553"/>
    </source>
</evidence>
<evidence type="ECO:0000256" key="2">
    <source>
        <dbReference type="ARBA" id="ARBA00012438"/>
    </source>
</evidence>
<dbReference type="FunFam" id="3.30.565.10:FF:000006">
    <property type="entry name" value="Sensor histidine kinase WalK"/>
    <property type="match status" value="1"/>
</dbReference>
<dbReference type="CDD" id="cd00082">
    <property type="entry name" value="HisKA"/>
    <property type="match status" value="1"/>
</dbReference>
<keyword evidence="6" id="KW-1133">Transmembrane helix</keyword>
<dbReference type="SUPFAM" id="SSF47384">
    <property type="entry name" value="Homodimeric domain of signal transducing histidine kinase"/>
    <property type="match status" value="1"/>
</dbReference>
<dbReference type="PRINTS" id="PR00344">
    <property type="entry name" value="BCTRLSENSOR"/>
</dbReference>
<dbReference type="Gene3D" id="3.30.565.10">
    <property type="entry name" value="Histidine kinase-like ATPase, C-terminal domain"/>
    <property type="match status" value="1"/>
</dbReference>
<dbReference type="InterPro" id="IPR004358">
    <property type="entry name" value="Sig_transdc_His_kin-like_C"/>
</dbReference>
<dbReference type="InterPro" id="IPR036890">
    <property type="entry name" value="HATPase_C_sf"/>
</dbReference>
<evidence type="ECO:0000313" key="9">
    <source>
        <dbReference type="Proteomes" id="UP000034606"/>
    </source>
</evidence>
<dbReference type="InterPro" id="IPR005467">
    <property type="entry name" value="His_kinase_dom"/>
</dbReference>
<keyword evidence="4" id="KW-0808">Transferase</keyword>
<evidence type="ECO:0000256" key="6">
    <source>
        <dbReference type="SAM" id="Phobius"/>
    </source>
</evidence>
<sequence length="521" mass="58429">MEFQLLIHTVGSIISAIFSFGLAIFTYFNNPKRTANIMLGLTMAAVGVFYTSHAVGINIADPLASRAVFMWNLSIIFISVFSAHTALAVIGIQQKRKMILGAMYAVSLVLLAFYITYPDAFLEPSKAKLFFPSYYEAGASYHWVMRLIYNLIIPTYFLTEMLLAYRKADFILKNRLKYFFLAMFLGYSTGFLLVLPVFNVFIINPNWGLFFIFFYAVPFVYAVVNYELLDIRLVAKKAFVYGLSVAGVSSVIAFLSFGSSFVEKTYPNFPAWLIPVAAAIVASGVGAFVWRKVRETDVLKYEFITIVTHKFRTPLTRIRWAAESAMENRLLPEKSRLQMENIKEATFRLFELTNVLIGLTDSETTFSYKLKRLNLTRLIKEIGAGLEKRIVEKNISVDFQSEDNCFVIADQERLRPVINIILENAVSYTPAGGRIAVALEKSGSKVKFTVSDTGIGISKEDMPLVFTKFFRSVEAKKADTEGLGIGLYIAKEVIRRHGGKISVFSEGLGKGSLFTAELPAA</sequence>
<feature type="transmembrane region" description="Helical" evidence="6">
    <location>
        <begin position="147"/>
        <end position="166"/>
    </location>
</feature>
<evidence type="ECO:0000259" key="7">
    <source>
        <dbReference type="PROSITE" id="PS50109"/>
    </source>
</evidence>
<dbReference type="EMBL" id="LBRM01000022">
    <property type="protein sequence ID" value="KKP97263.1"/>
    <property type="molecule type" value="Genomic_DNA"/>
</dbReference>
<dbReference type="InterPro" id="IPR003661">
    <property type="entry name" value="HisK_dim/P_dom"/>
</dbReference>
<dbReference type="PATRIC" id="fig|1618728.3.peg.668"/>
<keyword evidence="6" id="KW-0812">Transmembrane</keyword>
<dbReference type="PANTHER" id="PTHR43547:SF2">
    <property type="entry name" value="HYBRID SIGNAL TRANSDUCTION HISTIDINE KINASE C"/>
    <property type="match status" value="1"/>
</dbReference>
<dbReference type="GO" id="GO:0000155">
    <property type="term" value="F:phosphorelay sensor kinase activity"/>
    <property type="evidence" value="ECO:0007669"/>
    <property type="project" value="InterPro"/>
</dbReference>
<reference evidence="8 9" key="1">
    <citation type="journal article" date="2015" name="Nature">
        <title>rRNA introns, odd ribosomes, and small enigmatic genomes across a large radiation of phyla.</title>
        <authorList>
            <person name="Brown C.T."/>
            <person name="Hug L.A."/>
            <person name="Thomas B.C."/>
            <person name="Sharon I."/>
            <person name="Castelle C.J."/>
            <person name="Singh A."/>
            <person name="Wilkins M.J."/>
            <person name="Williams K.H."/>
            <person name="Banfield J.F."/>
        </authorList>
    </citation>
    <scope>NUCLEOTIDE SEQUENCE [LARGE SCALE GENOMIC DNA]</scope>
</reference>
<organism evidence="8 9">
    <name type="scientific">Candidatus Nomurabacteria bacterium GW2011_GWA1_36_15</name>
    <dbReference type="NCBI Taxonomy" id="1618728"/>
    <lineage>
        <taxon>Bacteria</taxon>
        <taxon>Candidatus Nomuraibacteriota</taxon>
    </lineage>
</organism>
<feature type="transmembrane region" description="Helical" evidence="6">
    <location>
        <begin position="269"/>
        <end position="290"/>
    </location>
</feature>
<evidence type="ECO:0000256" key="5">
    <source>
        <dbReference type="ARBA" id="ARBA00022777"/>
    </source>
</evidence>
<keyword evidence="5 8" id="KW-0418">Kinase</keyword>
<dbReference type="InterPro" id="IPR036097">
    <property type="entry name" value="HisK_dim/P_sf"/>
</dbReference>
<evidence type="ECO:0000256" key="4">
    <source>
        <dbReference type="ARBA" id="ARBA00022679"/>
    </source>
</evidence>
<keyword evidence="3" id="KW-0597">Phosphoprotein</keyword>
<comment type="caution">
    <text evidence="8">The sequence shown here is derived from an EMBL/GenBank/DDBJ whole genome shotgun (WGS) entry which is preliminary data.</text>
</comment>
<feature type="transmembrane region" description="Helical" evidence="6">
    <location>
        <begin position="238"/>
        <end position="257"/>
    </location>
</feature>
<feature type="transmembrane region" description="Helical" evidence="6">
    <location>
        <begin position="207"/>
        <end position="226"/>
    </location>
</feature>
<dbReference type="Pfam" id="PF02518">
    <property type="entry name" value="HATPase_c"/>
    <property type="match status" value="1"/>
</dbReference>
<evidence type="ECO:0000256" key="1">
    <source>
        <dbReference type="ARBA" id="ARBA00000085"/>
    </source>
</evidence>
<feature type="transmembrane region" description="Helical" evidence="6">
    <location>
        <begin position="99"/>
        <end position="117"/>
    </location>
</feature>
<dbReference type="SUPFAM" id="SSF55874">
    <property type="entry name" value="ATPase domain of HSP90 chaperone/DNA topoisomerase II/histidine kinase"/>
    <property type="match status" value="1"/>
</dbReference>
<feature type="domain" description="Histidine kinase" evidence="7">
    <location>
        <begin position="306"/>
        <end position="521"/>
    </location>
</feature>
<dbReference type="InterPro" id="IPR003594">
    <property type="entry name" value="HATPase_dom"/>
</dbReference>
<dbReference type="AlphaFoldDB" id="A0A0G0DVL5"/>
<dbReference type="PROSITE" id="PS50109">
    <property type="entry name" value="HIS_KIN"/>
    <property type="match status" value="1"/>
</dbReference>
<feature type="transmembrane region" description="Helical" evidence="6">
    <location>
        <begin position="35"/>
        <end position="57"/>
    </location>
</feature>
<gene>
    <name evidence="8" type="ORF">US05_C0022G0003</name>
</gene>
<feature type="transmembrane region" description="Helical" evidence="6">
    <location>
        <begin position="178"/>
        <end position="201"/>
    </location>
</feature>